<reference evidence="2 3" key="1">
    <citation type="journal article" date="2022" name="Nat. Plants">
        <title>Genomes of leafy and leafless Platanthera orchids illuminate the evolution of mycoheterotrophy.</title>
        <authorList>
            <person name="Li M.H."/>
            <person name="Liu K.W."/>
            <person name="Li Z."/>
            <person name="Lu H.C."/>
            <person name="Ye Q.L."/>
            <person name="Zhang D."/>
            <person name="Wang J.Y."/>
            <person name="Li Y.F."/>
            <person name="Zhong Z.M."/>
            <person name="Liu X."/>
            <person name="Yu X."/>
            <person name="Liu D.K."/>
            <person name="Tu X.D."/>
            <person name="Liu B."/>
            <person name="Hao Y."/>
            <person name="Liao X.Y."/>
            <person name="Jiang Y.T."/>
            <person name="Sun W.H."/>
            <person name="Chen J."/>
            <person name="Chen Y.Q."/>
            <person name="Ai Y."/>
            <person name="Zhai J.W."/>
            <person name="Wu S.S."/>
            <person name="Zhou Z."/>
            <person name="Hsiao Y.Y."/>
            <person name="Wu W.L."/>
            <person name="Chen Y.Y."/>
            <person name="Lin Y.F."/>
            <person name="Hsu J.L."/>
            <person name="Li C.Y."/>
            <person name="Wang Z.W."/>
            <person name="Zhao X."/>
            <person name="Zhong W.Y."/>
            <person name="Ma X.K."/>
            <person name="Ma L."/>
            <person name="Huang J."/>
            <person name="Chen G.Z."/>
            <person name="Huang M.Z."/>
            <person name="Huang L."/>
            <person name="Peng D.H."/>
            <person name="Luo Y.B."/>
            <person name="Zou S.Q."/>
            <person name="Chen S.P."/>
            <person name="Lan S."/>
            <person name="Tsai W.C."/>
            <person name="Van de Peer Y."/>
            <person name="Liu Z.J."/>
        </authorList>
    </citation>
    <scope>NUCLEOTIDE SEQUENCE [LARGE SCALE GENOMIC DNA]</scope>
    <source>
        <strain evidence="2">Lor287</strain>
    </source>
</reference>
<protein>
    <submittedName>
        <fullName evidence="2">Uncharacterized protein</fullName>
    </submittedName>
</protein>
<evidence type="ECO:0000256" key="1">
    <source>
        <dbReference type="SAM" id="MobiDB-lite"/>
    </source>
</evidence>
<proteinExistence type="predicted"/>
<evidence type="ECO:0000313" key="3">
    <source>
        <dbReference type="Proteomes" id="UP001418222"/>
    </source>
</evidence>
<accession>A0AAP0AS19</accession>
<dbReference type="EMBL" id="JBBWWQ010000021">
    <property type="protein sequence ID" value="KAK8913556.1"/>
    <property type="molecule type" value="Genomic_DNA"/>
</dbReference>
<comment type="caution">
    <text evidence="2">The sequence shown here is derived from an EMBL/GenBank/DDBJ whole genome shotgun (WGS) entry which is preliminary data.</text>
</comment>
<keyword evidence="3" id="KW-1185">Reference proteome</keyword>
<evidence type="ECO:0000313" key="2">
    <source>
        <dbReference type="EMBL" id="KAK8913556.1"/>
    </source>
</evidence>
<dbReference type="AlphaFoldDB" id="A0AAP0AS19"/>
<feature type="region of interest" description="Disordered" evidence="1">
    <location>
        <begin position="88"/>
        <end position="111"/>
    </location>
</feature>
<sequence>MLNAGEISHEAISGEVETNELLQPEEHPRNLVGESTVLQVETKALLEAGTTETSQPPLLKLEANSSPITDIPGVVKSLHEKARVKSEGLYGRNSSPSARRPCFGWISEEED</sequence>
<feature type="region of interest" description="Disordered" evidence="1">
    <location>
        <begin position="1"/>
        <end position="34"/>
    </location>
</feature>
<name>A0AAP0AS19_9ASPA</name>
<gene>
    <name evidence="2" type="ORF">KSP39_PZI024404</name>
</gene>
<dbReference type="Proteomes" id="UP001418222">
    <property type="component" value="Unassembled WGS sequence"/>
</dbReference>
<organism evidence="2 3">
    <name type="scientific">Platanthera zijinensis</name>
    <dbReference type="NCBI Taxonomy" id="2320716"/>
    <lineage>
        <taxon>Eukaryota</taxon>
        <taxon>Viridiplantae</taxon>
        <taxon>Streptophyta</taxon>
        <taxon>Embryophyta</taxon>
        <taxon>Tracheophyta</taxon>
        <taxon>Spermatophyta</taxon>
        <taxon>Magnoliopsida</taxon>
        <taxon>Liliopsida</taxon>
        <taxon>Asparagales</taxon>
        <taxon>Orchidaceae</taxon>
        <taxon>Orchidoideae</taxon>
        <taxon>Orchideae</taxon>
        <taxon>Orchidinae</taxon>
        <taxon>Platanthera</taxon>
    </lineage>
</organism>